<reference evidence="1" key="1">
    <citation type="journal article" date="2014" name="Front. Microbiol.">
        <title>High frequency of phylogenetically diverse reductive dehalogenase-homologous genes in deep subseafloor sedimentary metagenomes.</title>
        <authorList>
            <person name="Kawai M."/>
            <person name="Futagami T."/>
            <person name="Toyoda A."/>
            <person name="Takaki Y."/>
            <person name="Nishi S."/>
            <person name="Hori S."/>
            <person name="Arai W."/>
            <person name="Tsubouchi T."/>
            <person name="Morono Y."/>
            <person name="Uchiyama I."/>
            <person name="Ito T."/>
            <person name="Fujiyama A."/>
            <person name="Inagaki F."/>
            <person name="Takami H."/>
        </authorList>
    </citation>
    <scope>NUCLEOTIDE SEQUENCE</scope>
    <source>
        <strain evidence="1">Expedition CK06-06</strain>
    </source>
</reference>
<comment type="caution">
    <text evidence="1">The sequence shown here is derived from an EMBL/GenBank/DDBJ whole genome shotgun (WGS) entry which is preliminary data.</text>
</comment>
<organism evidence="1">
    <name type="scientific">marine sediment metagenome</name>
    <dbReference type="NCBI Taxonomy" id="412755"/>
    <lineage>
        <taxon>unclassified sequences</taxon>
        <taxon>metagenomes</taxon>
        <taxon>ecological metagenomes</taxon>
    </lineage>
</organism>
<gene>
    <name evidence="1" type="ORF">S06H3_02678</name>
</gene>
<accession>X1L8G8</accession>
<proteinExistence type="predicted"/>
<feature type="non-terminal residue" evidence="1">
    <location>
        <position position="1"/>
    </location>
</feature>
<protein>
    <submittedName>
        <fullName evidence="1">Uncharacterized protein</fullName>
    </submittedName>
</protein>
<dbReference type="AlphaFoldDB" id="X1L8G8"/>
<sequence>PAITVDQQWGNRDDLEDEAKEAIKLMIEAFYSNPGT</sequence>
<evidence type="ECO:0000313" key="1">
    <source>
        <dbReference type="EMBL" id="GAI02166.1"/>
    </source>
</evidence>
<dbReference type="EMBL" id="BARV01000802">
    <property type="protein sequence ID" value="GAI02166.1"/>
    <property type="molecule type" value="Genomic_DNA"/>
</dbReference>
<name>X1L8G8_9ZZZZ</name>